<dbReference type="KEGG" id="fai:FAD_0087"/>
<accession>A0A1V0N1J2</accession>
<protein>
    <submittedName>
        <fullName evidence="1">Uncharacterized protein</fullName>
    </submittedName>
</protein>
<name>A0A1V0N1J2_9ARCH</name>
<dbReference type="STRING" id="74969.FAD_0087"/>
<dbReference type="AlphaFoldDB" id="A0A1V0N1J2"/>
<dbReference type="EMBL" id="CP015363">
    <property type="protein sequence ID" value="ARD84020.1"/>
    <property type="molecule type" value="Genomic_DNA"/>
</dbReference>
<keyword evidence="2" id="KW-1185">Reference proteome</keyword>
<evidence type="ECO:0000313" key="2">
    <source>
        <dbReference type="Proteomes" id="UP000192050"/>
    </source>
</evidence>
<sequence length="112" mass="12581">MQHTTCSGSVYIPYSLSYSLFKFKGKEINSKMIPEKMRINGINARGLLLTIKGKKSKKPALASPSTARVKRMANPDNIRRIPAYKLFELPFFPCILIPPPEFIAGTLFSLSF</sequence>
<organism evidence="1 2">
    <name type="scientific">Ferroplasma acidiphilum</name>
    <dbReference type="NCBI Taxonomy" id="74969"/>
    <lineage>
        <taxon>Archaea</taxon>
        <taxon>Methanobacteriati</taxon>
        <taxon>Thermoplasmatota</taxon>
        <taxon>Thermoplasmata</taxon>
        <taxon>Thermoplasmatales</taxon>
        <taxon>Ferroplasmaceae</taxon>
        <taxon>Ferroplasma</taxon>
    </lineage>
</organism>
<dbReference type="Proteomes" id="UP000192050">
    <property type="component" value="Chromosome"/>
</dbReference>
<reference evidence="1 2" key="1">
    <citation type="submission" date="2011-10" db="EMBL/GenBank/DDBJ databases">
        <title>Metabolic and evolutionary patterns in the extreme acidophile Ferroplasma acidiphilum.</title>
        <authorList>
            <person name="Golyshina O.V."/>
            <person name="Kozyavkin S.A."/>
            <person name="Tatusov R.L."/>
            <person name="Slesarev A.I."/>
            <person name="Golyshin P.N."/>
        </authorList>
    </citation>
    <scope>NUCLEOTIDE SEQUENCE [LARGE SCALE GENOMIC DNA]</scope>
    <source>
        <strain evidence="2">Y</strain>
    </source>
</reference>
<evidence type="ECO:0000313" key="1">
    <source>
        <dbReference type="EMBL" id="ARD84020.1"/>
    </source>
</evidence>
<proteinExistence type="predicted"/>
<gene>
    <name evidence="1" type="ORF">FAD_0087</name>
</gene>